<reference evidence="1 2" key="2">
    <citation type="journal article" date="1986" name="Med. Microbiol. Immunol.">
        <title>Insect iridescent virus type 6 induced toxic degenerative hepatitis in mice.</title>
        <authorList>
            <person name="Lorbacher de Ruiz H."/>
            <person name="Gelderblom H."/>
            <person name="Hofmann W."/>
            <person name="Darai G."/>
        </authorList>
    </citation>
    <scope>NUCLEOTIDE SEQUENCE [LARGE SCALE GENOMIC DNA]</scope>
</reference>
<evidence type="ECO:0000313" key="1">
    <source>
        <dbReference type="EMBL" id="AAK82014.1"/>
    </source>
</evidence>
<dbReference type="RefSeq" id="NP_149565.1">
    <property type="nucleotide sequence ID" value="NC_003038.1"/>
</dbReference>
<reference evidence="1 2" key="9">
    <citation type="journal article" date="1994" name="J. Gen. Virol.">
        <title>Insect iridescent virus type 6 encodes a polypeptide related to the largest subunit of eukaryotic RNA polymerase II.</title>
        <authorList>
            <person name="Schnitzler P."/>
            <person name="Sonntag K.C."/>
            <person name="Muller M."/>
            <person name="Janssen W."/>
            <person name="Bugert J.J."/>
            <person name="Koonin E.V."/>
            <person name="Darai G."/>
        </authorList>
    </citation>
    <scope>NUCLEOTIDE SEQUENCE [LARGE SCALE GENOMIC DNA]</scope>
</reference>
<reference evidence="1 2" key="15">
    <citation type="journal article" date="2001" name="Virology">
        <title>Analysis of the first complete DNA sequence of an invertebrate iridovirus: coding strategy of the genome of Chilo iridescent virus.</title>
        <authorList>
            <person name="Jakob N.J."/>
            <person name="Muller K."/>
            <person name="Bahr U."/>
            <person name="Darai G."/>
        </authorList>
    </citation>
    <scope>NUCLEOTIDE SEQUENCE [LARGE SCALE GENOMIC DNA]</scope>
</reference>
<reference evidence="1 2" key="13">
    <citation type="journal article" date="1998" name="Virus Genes">
        <title>Identification of a thymidylate synthase gene within the genome of Chilo iridescent virus.</title>
        <authorList>
            <person name="Muller K."/>
            <person name="Tidona C.A."/>
            <person name="Bahr U."/>
            <person name="Darai G."/>
        </authorList>
    </citation>
    <scope>NUCLEOTIDE SEQUENCE [LARGE SCALE GENOMIC DNA]</scope>
</reference>
<organismHost>
    <name type="scientific">Spodoptera frugiperda</name>
    <name type="common">Fall armyworm</name>
    <dbReference type="NCBI Taxonomy" id="7108"/>
</organismHost>
<dbReference type="EMBL" id="AF303741">
    <property type="protein sequence ID" value="AAK82014.1"/>
    <property type="molecule type" value="Genomic_DNA"/>
</dbReference>
<reference evidence="1 2" key="10">
    <citation type="journal article" date="1994" name="Nucleic Acids Res.">
        <title>Identification of genes encoding zinc finger proteins, non-histone chromosomal HMG protein homologue, and a putative GTP phosphohydrolase in the genome of Chilo iridescent virus.</title>
        <authorList>
            <person name="Schnitzler P."/>
            <person name="Hug M."/>
            <person name="Handermann M."/>
            <person name="Janssen W."/>
            <person name="Koonin E.V."/>
            <person name="Delius H."/>
            <person name="Darai C."/>
        </authorList>
    </citation>
    <scope>NUCLEOTIDE SEQUENCE [LARGE SCALE GENOMIC DNA]</scope>
</reference>
<organismHost>
    <name type="scientific">Acheta domesticus</name>
    <name type="common">House cricket</name>
    <dbReference type="NCBI Taxonomy" id="6997"/>
</organismHost>
<name>Q91G18_IIV6</name>
<organism evidence="1 2">
    <name type="scientific">Invertebrate iridescent virus 6</name>
    <name type="common">IIV-6</name>
    <name type="synonym">Chilo iridescent virus</name>
    <dbReference type="NCBI Taxonomy" id="176652"/>
    <lineage>
        <taxon>Viruses</taxon>
        <taxon>Varidnaviria</taxon>
        <taxon>Bamfordvirae</taxon>
        <taxon>Nucleocytoviricota</taxon>
        <taxon>Megaviricetes</taxon>
        <taxon>Pimascovirales</taxon>
        <taxon>Pimascovirales incertae sedis</taxon>
        <taxon>Iridoviridae</taxon>
        <taxon>Betairidovirinae</taxon>
        <taxon>Iridovirus</taxon>
        <taxon>Iridovirus chilo1</taxon>
    </lineage>
</organism>
<organismHost>
    <name type="scientific">Gryllus bimaculatus</name>
    <name type="common">Two-spotted cricket</name>
    <dbReference type="NCBI Taxonomy" id="6999"/>
</organismHost>
<reference evidence="1 2" key="5">
    <citation type="journal article" date="1992" name="Virus Genes">
        <title>Identification and mapping of origins of DNA replication within the DNA sequences of the genome of insect iridescent virus type 6.</title>
        <authorList>
            <person name="Handermann M."/>
            <person name="Schnitzler P."/>
            <person name="Rosen-Wolff A."/>
            <person name="Raab K."/>
            <person name="Sonntag K.C."/>
            <person name="Darai G."/>
        </authorList>
    </citation>
    <scope>NUCLEOTIDE SEQUENCE [LARGE SCALE GENOMIC DNA]</scope>
</reference>
<accession>Q91G18</accession>
<organismHost>
    <name type="scientific">Gryllus campestris</name>
    <dbReference type="NCBI Taxonomy" id="58607"/>
</organismHost>
<organismHost>
    <name type="scientific">Chilo suppressalis</name>
    <name type="common">Asiatic rice borer moth</name>
    <dbReference type="NCBI Taxonomy" id="168631"/>
</organismHost>
<sequence>MCKVELEVHLFHLHFHPYPWKIFYLKVFEHLRFEMKKLLLN</sequence>
<protein>
    <submittedName>
        <fullName evidence="1">102R</fullName>
    </submittedName>
</protein>
<evidence type="ECO:0000313" key="2">
    <source>
        <dbReference type="Proteomes" id="UP000001359"/>
    </source>
</evidence>
<proteinExistence type="predicted"/>
<reference evidence="1 2" key="6">
    <citation type="journal article" date="1992" name="Virus Genes">
        <title>Characterization of the third origin of DNA replication of the genome of insect iridescent virus type 6.</title>
        <authorList>
            <person name="Sonntag K.C."/>
            <person name="Darai G."/>
        </authorList>
    </citation>
    <scope>NUCLEOTIDE SEQUENCE [LARGE SCALE GENOMIC DNA]</scope>
</reference>
<reference evidence="1 2" key="11">
    <citation type="journal article" date="1994" name="Virus Genes">
        <title>Chilo iridescent virus encodes a putative helicase belonging to a distinct family within the "DEAD/H" superfamily: implications for the evolution of large DNA viruses.</title>
        <authorList>
            <person name="Sonntag K.C."/>
            <person name="Schnitzler P."/>
            <person name="Koonin E.V."/>
            <person name="Darai G."/>
        </authorList>
    </citation>
    <scope>NUCLEOTIDE SEQUENCE [LARGE SCALE GENOMIC DNA]</scope>
</reference>
<reference evidence="1 2" key="8">
    <citation type="journal article" date="1994" name="Intervirology">
        <title>Identification of the primary structure and the coding capacity of the genome of insect iridescent virus type 6 between the genome coordinates 0.310 and 0.347 (7990 bp).</title>
        <authorList>
            <person name="Sonntag K.C."/>
            <person name="Schnitzler P."/>
            <person name="Janssen W."/>
            <person name="Darai G."/>
        </authorList>
    </citation>
    <scope>NUCLEOTIDE SEQUENCE [LARGE SCALE GENOMIC DNA]</scope>
</reference>
<dbReference type="Proteomes" id="UP000001359">
    <property type="component" value="Segment"/>
</dbReference>
<keyword evidence="2" id="KW-1185">Reference proteome</keyword>
<reference evidence="1 2" key="4">
    <citation type="journal article" date="1988" name="Virology">
        <title>Identification and characterization of the repetitive DNA element in the genome of insect iridescent virus type 6.</title>
        <authorList>
            <person name="Fischer M."/>
            <person name="Schnitzler P."/>
            <person name="Delius H."/>
            <person name="Darai G."/>
        </authorList>
    </citation>
    <scope>NUCLEOTIDE SEQUENCE [LARGE SCALE GENOMIC DNA]</scope>
</reference>
<dbReference type="KEGG" id="vg:1732983"/>
<reference evidence="1 2" key="1">
    <citation type="journal article" date="1984" name="J. Virol.">
        <title>DNA analysis of insect iridescent virus 6: evidence for circular permutation and terminal redundancy.</title>
        <authorList>
            <person name="Delius H."/>
            <person name="Darai G."/>
            <person name="Fluegel R.M."/>
        </authorList>
    </citation>
    <scope>NUCLEOTIDE SEQUENCE [LARGE SCALE GENOMIC DNA]</scope>
</reference>
<reference evidence="1 2" key="7">
    <citation type="journal article" date="1993" name="J. Gen. Virol.">
        <title>Identification of the gene encoding the major capsid protein of insect iridescent virus type 6 by polymerase chain reaction.</title>
        <authorList>
            <person name="Stohwasser R."/>
            <person name="Raab K."/>
            <person name="Schnitzler P."/>
            <person name="Janssen W."/>
            <person name="Darai G."/>
        </authorList>
    </citation>
    <scope>NUCLEOTIDE SEQUENCE [LARGE SCALE GENOMIC DNA]</scope>
</reference>
<reference evidence="1 2" key="12">
    <citation type="journal article" date="1997" name="Virus Genes">
        <title>The DNA sequence of Chilo iridescent virus between the genome coordinates 0.101 and 0.391; similarities in coding strategy between insect and vertebrate iridoviruses.</title>
        <authorList>
            <person name="Bahr U."/>
            <person name="Tidona C.A."/>
            <person name="Darai G."/>
        </authorList>
    </citation>
    <scope>NUCLEOTIDE SEQUENCE [LARGE SCALE GENOMIC DNA]</scope>
</reference>
<reference evidence="1 2" key="3">
    <citation type="journal article" date="1987" name="Virology">
        <title>Molecular cloning and physical mapping of the genome of insect iridescent virus type 6: further evidence for circular permutation of the viral genome.</title>
        <authorList>
            <person name="Schnitzler P."/>
            <person name="Soltau J.B."/>
            <person name="Fischer M."/>
            <person name="Reisner H."/>
            <person name="Scholz J."/>
            <person name="Delius H."/>
            <person name="Darai G."/>
        </authorList>
    </citation>
    <scope>NUCLEOTIDE SEQUENCE [LARGE SCALE GENOMIC DNA]</scope>
</reference>
<dbReference type="GeneID" id="1732983"/>
<reference evidence="1 2" key="14">
    <citation type="journal article" date="1999" name="Virus Genes">
        <title>Identification of a gene cluster within the genome of Chilo iridescent virus encoding enzymes involved in viral DNA replication and processing.</title>
        <authorList>
            <person name="Muller K."/>
            <person name="Tidona C.A."/>
            <person name="Darai G."/>
        </authorList>
    </citation>
    <scope>NUCLEOTIDE SEQUENCE [LARGE SCALE GENOMIC DNA]</scope>
</reference>